<evidence type="ECO:0000313" key="3">
    <source>
        <dbReference type="EMBL" id="EFE29546.1"/>
    </source>
</evidence>
<keyword evidence="1" id="KW-0732">Signal</keyword>
<dbReference type="KEGG" id="abe:ARB_03538"/>
<dbReference type="Pfam" id="PF23584">
    <property type="entry name" value="DUF7136"/>
    <property type="match status" value="1"/>
</dbReference>
<comment type="caution">
    <text evidence="3">The sequence shown here is derived from an EMBL/GenBank/DDBJ whole genome shotgun (WGS) entry which is preliminary data.</text>
</comment>
<reference evidence="4" key="1">
    <citation type="journal article" date="2011" name="Genome Biol.">
        <title>Comparative and functional genomics provide insights into the pathogenicity of dermatophytic fungi.</title>
        <authorList>
            <person name="Burmester A."/>
            <person name="Shelest E."/>
            <person name="Gloeckner G."/>
            <person name="Heddergott C."/>
            <person name="Schindler S."/>
            <person name="Staib P."/>
            <person name="Heidel A."/>
            <person name="Felder M."/>
            <person name="Petzold A."/>
            <person name="Szafranski K."/>
            <person name="Feuermann M."/>
            <person name="Pedruzzi I."/>
            <person name="Priebe S."/>
            <person name="Groth M."/>
            <person name="Winkler R."/>
            <person name="Li W."/>
            <person name="Kniemeyer O."/>
            <person name="Schroeckh V."/>
            <person name="Hertweck C."/>
            <person name="Hube B."/>
            <person name="White T.C."/>
            <person name="Platzer M."/>
            <person name="Guthke R."/>
            <person name="Heitman J."/>
            <person name="Woestemeyer J."/>
            <person name="Zipfel P.F."/>
            <person name="Monod M."/>
            <person name="Brakhage A.A."/>
        </authorList>
    </citation>
    <scope>NUCLEOTIDE SEQUENCE [LARGE SCALE GENOMIC DNA]</scope>
    <source>
        <strain evidence="4">ATCC MYA-4681 / CBS 112371</strain>
    </source>
</reference>
<dbReference type="AlphaFoldDB" id="D4B4Z8"/>
<accession>D4B4Z8</accession>
<feature type="signal peptide" evidence="1">
    <location>
        <begin position="1"/>
        <end position="22"/>
    </location>
</feature>
<gene>
    <name evidence="3" type="ORF">ARB_03538</name>
</gene>
<dbReference type="OMA" id="DPYFLYW"/>
<proteinExistence type="predicted"/>
<dbReference type="GeneID" id="9525454"/>
<keyword evidence="4" id="KW-1185">Reference proteome</keyword>
<feature type="domain" description="DUF7136" evidence="2">
    <location>
        <begin position="29"/>
        <end position="253"/>
    </location>
</feature>
<evidence type="ECO:0000313" key="4">
    <source>
        <dbReference type="Proteomes" id="UP000008866"/>
    </source>
</evidence>
<dbReference type="InterPro" id="IPR055560">
    <property type="entry name" value="DUF7136"/>
</dbReference>
<sequence length="288" mass="31434">MADFYRGFHFVGWLLLIVCSWAVDTPTPTSPQTVEVDLIFPRNETYAPISLMPMVFAIQNFRVAKSLLLKFDYTLEQVPYIKTKPLYGISDLKYTNYSGSRNHFPYAWTTKLNNTEGTWLFTWTLRALNCSQPTEADPEDPGPQKPLHLETVIMSNSVYFTTTHGAKQPDLVAATQDGACAESQADTMNITGILDVPWSDSYWGSQSACPLLSTVTPTANPCGVKIDSSAASSISYAIQSSACLSAVTPTVACPPGVETANSAHHVEQFLVSVAGLFAATLGWLIFLA</sequence>
<evidence type="ECO:0000256" key="1">
    <source>
        <dbReference type="SAM" id="SignalP"/>
    </source>
</evidence>
<dbReference type="OrthoDB" id="4173059at2759"/>
<dbReference type="RefSeq" id="XP_003010186.1">
    <property type="nucleotide sequence ID" value="XM_003010140.1"/>
</dbReference>
<feature type="chain" id="PRO_5003054225" description="DUF7136 domain-containing protein" evidence="1">
    <location>
        <begin position="23"/>
        <end position="288"/>
    </location>
</feature>
<protein>
    <recommendedName>
        <fullName evidence="2">DUF7136 domain-containing protein</fullName>
    </recommendedName>
</protein>
<name>D4B4Z8_ARTBC</name>
<dbReference type="HOGENOM" id="CLU_058866_1_0_1"/>
<organism evidence="3 4">
    <name type="scientific">Arthroderma benhamiae (strain ATCC MYA-4681 / CBS 112371)</name>
    <name type="common">Trichophyton mentagrophytes</name>
    <dbReference type="NCBI Taxonomy" id="663331"/>
    <lineage>
        <taxon>Eukaryota</taxon>
        <taxon>Fungi</taxon>
        <taxon>Dikarya</taxon>
        <taxon>Ascomycota</taxon>
        <taxon>Pezizomycotina</taxon>
        <taxon>Eurotiomycetes</taxon>
        <taxon>Eurotiomycetidae</taxon>
        <taxon>Onygenales</taxon>
        <taxon>Arthrodermataceae</taxon>
        <taxon>Trichophyton</taxon>
    </lineage>
</organism>
<dbReference type="STRING" id="663331.D4B4Z8"/>
<dbReference type="EMBL" id="ABSU01000036">
    <property type="protein sequence ID" value="EFE29546.1"/>
    <property type="molecule type" value="Genomic_DNA"/>
</dbReference>
<dbReference type="eggNOG" id="ENOG502SP4D">
    <property type="taxonomic scope" value="Eukaryota"/>
</dbReference>
<dbReference type="Proteomes" id="UP000008866">
    <property type="component" value="Unassembled WGS sequence"/>
</dbReference>
<evidence type="ECO:0000259" key="2">
    <source>
        <dbReference type="Pfam" id="PF23584"/>
    </source>
</evidence>